<name>A0A4W3GGI9_CALMI</name>
<proteinExistence type="predicted"/>
<dbReference type="Ensembl" id="ENSCMIT00000002140.1">
    <property type="protein sequence ID" value="ENSCMIP00000002062.1"/>
    <property type="gene ID" value="ENSCMIG00000001254.1"/>
</dbReference>
<reference evidence="3" key="3">
    <citation type="journal article" date="2014" name="Nature">
        <title>Elephant shark genome provides unique insights into gnathostome evolution.</title>
        <authorList>
            <consortium name="International Elephant Shark Genome Sequencing Consortium"/>
            <person name="Venkatesh B."/>
            <person name="Lee A.P."/>
            <person name="Ravi V."/>
            <person name="Maurya A.K."/>
            <person name="Lian M.M."/>
            <person name="Swann J.B."/>
            <person name="Ohta Y."/>
            <person name="Flajnik M.F."/>
            <person name="Sutoh Y."/>
            <person name="Kasahara M."/>
            <person name="Hoon S."/>
            <person name="Gangu V."/>
            <person name="Roy S.W."/>
            <person name="Irimia M."/>
            <person name="Korzh V."/>
            <person name="Kondrychyn I."/>
            <person name="Lim Z.W."/>
            <person name="Tay B.H."/>
            <person name="Tohari S."/>
            <person name="Kong K.W."/>
            <person name="Ho S."/>
            <person name="Lorente-Galdos B."/>
            <person name="Quilez J."/>
            <person name="Marques-Bonet T."/>
            <person name="Raney B.J."/>
            <person name="Ingham P.W."/>
            <person name="Tay A."/>
            <person name="Hillier L.W."/>
            <person name="Minx P."/>
            <person name="Boehm T."/>
            <person name="Wilson R.K."/>
            <person name="Brenner S."/>
            <person name="Warren W.C."/>
        </authorList>
    </citation>
    <scope>NUCLEOTIDE SEQUENCE [LARGE SCALE GENOMIC DNA]</scope>
</reference>
<reference evidence="2" key="4">
    <citation type="submission" date="2025-08" db="UniProtKB">
        <authorList>
            <consortium name="Ensembl"/>
        </authorList>
    </citation>
    <scope>IDENTIFICATION</scope>
</reference>
<sequence>VCDFPTPIPDPQRQPTKRQQSAPERLNLSPPIYIYKPQLSFPLPSSIPMFN</sequence>
<dbReference type="Proteomes" id="UP000314986">
    <property type="component" value="Unassembled WGS sequence"/>
</dbReference>
<gene>
    <name evidence="2" type="primary">dnaaf4</name>
</gene>
<feature type="compositionally biased region" description="Pro residues" evidence="1">
    <location>
        <begin position="1"/>
        <end position="12"/>
    </location>
</feature>
<feature type="compositionally biased region" description="Polar residues" evidence="1">
    <location>
        <begin position="13"/>
        <end position="22"/>
    </location>
</feature>
<reference evidence="3" key="1">
    <citation type="journal article" date="2006" name="Science">
        <title>Ancient noncoding elements conserved in the human genome.</title>
        <authorList>
            <person name="Venkatesh B."/>
            <person name="Kirkness E.F."/>
            <person name="Loh Y.H."/>
            <person name="Halpern A.L."/>
            <person name="Lee A.P."/>
            <person name="Johnson J."/>
            <person name="Dandona N."/>
            <person name="Viswanathan L.D."/>
            <person name="Tay A."/>
            <person name="Venter J.C."/>
            <person name="Strausberg R.L."/>
            <person name="Brenner S."/>
        </authorList>
    </citation>
    <scope>NUCLEOTIDE SEQUENCE [LARGE SCALE GENOMIC DNA]</scope>
</reference>
<reference evidence="2" key="5">
    <citation type="submission" date="2025-09" db="UniProtKB">
        <authorList>
            <consortium name="Ensembl"/>
        </authorList>
    </citation>
    <scope>IDENTIFICATION</scope>
</reference>
<feature type="region of interest" description="Disordered" evidence="1">
    <location>
        <begin position="1"/>
        <end position="27"/>
    </location>
</feature>
<evidence type="ECO:0000313" key="3">
    <source>
        <dbReference type="Proteomes" id="UP000314986"/>
    </source>
</evidence>
<keyword evidence="3" id="KW-1185">Reference proteome</keyword>
<organism evidence="2 3">
    <name type="scientific">Callorhinchus milii</name>
    <name type="common">Ghost shark</name>
    <dbReference type="NCBI Taxonomy" id="7868"/>
    <lineage>
        <taxon>Eukaryota</taxon>
        <taxon>Metazoa</taxon>
        <taxon>Chordata</taxon>
        <taxon>Craniata</taxon>
        <taxon>Vertebrata</taxon>
        <taxon>Chondrichthyes</taxon>
        <taxon>Holocephali</taxon>
        <taxon>Chimaeriformes</taxon>
        <taxon>Callorhinchidae</taxon>
        <taxon>Callorhinchus</taxon>
    </lineage>
</organism>
<evidence type="ECO:0000256" key="1">
    <source>
        <dbReference type="SAM" id="MobiDB-lite"/>
    </source>
</evidence>
<reference evidence="3" key="2">
    <citation type="journal article" date="2007" name="PLoS Biol.">
        <title>Survey sequencing and comparative analysis of the elephant shark (Callorhinchus milii) genome.</title>
        <authorList>
            <person name="Venkatesh B."/>
            <person name="Kirkness E.F."/>
            <person name="Loh Y.H."/>
            <person name="Halpern A.L."/>
            <person name="Lee A.P."/>
            <person name="Johnson J."/>
            <person name="Dandona N."/>
            <person name="Viswanathan L.D."/>
            <person name="Tay A."/>
            <person name="Venter J.C."/>
            <person name="Strausberg R.L."/>
            <person name="Brenner S."/>
        </authorList>
    </citation>
    <scope>NUCLEOTIDE SEQUENCE [LARGE SCALE GENOMIC DNA]</scope>
</reference>
<dbReference type="AlphaFoldDB" id="A0A4W3GGI9"/>
<dbReference type="GeneTree" id="ENSGT00390000004930"/>
<accession>A0A4W3GGI9</accession>
<protein>
    <submittedName>
        <fullName evidence="2">Dynein axonemal assembly factor 4</fullName>
    </submittedName>
</protein>
<evidence type="ECO:0000313" key="2">
    <source>
        <dbReference type="Ensembl" id="ENSCMIP00000002062.1"/>
    </source>
</evidence>